<keyword evidence="1" id="KW-1133">Transmembrane helix</keyword>
<protein>
    <recommendedName>
        <fullName evidence="3">Transmembrane protein</fullName>
    </recommendedName>
</protein>
<dbReference type="EMBL" id="BT134057">
    <property type="protein sequence ID" value="AFK33852.1"/>
    <property type="molecule type" value="mRNA"/>
</dbReference>
<evidence type="ECO:0008006" key="3">
    <source>
        <dbReference type="Google" id="ProtNLM"/>
    </source>
</evidence>
<evidence type="ECO:0000313" key="2">
    <source>
        <dbReference type="EMBL" id="AFK33852.1"/>
    </source>
</evidence>
<keyword evidence="1" id="KW-0812">Transmembrane</keyword>
<feature type="transmembrane region" description="Helical" evidence="1">
    <location>
        <begin position="35"/>
        <end position="53"/>
    </location>
</feature>
<organism evidence="2">
    <name type="scientific">Medicago truncatula</name>
    <name type="common">Barrel medic</name>
    <name type="synonym">Medicago tribuloides</name>
    <dbReference type="NCBI Taxonomy" id="3880"/>
    <lineage>
        <taxon>Eukaryota</taxon>
        <taxon>Viridiplantae</taxon>
        <taxon>Streptophyta</taxon>
        <taxon>Embryophyta</taxon>
        <taxon>Tracheophyta</taxon>
        <taxon>Spermatophyta</taxon>
        <taxon>Magnoliopsida</taxon>
        <taxon>eudicotyledons</taxon>
        <taxon>Gunneridae</taxon>
        <taxon>Pentapetalae</taxon>
        <taxon>rosids</taxon>
        <taxon>fabids</taxon>
        <taxon>Fabales</taxon>
        <taxon>Fabaceae</taxon>
        <taxon>Papilionoideae</taxon>
        <taxon>50 kb inversion clade</taxon>
        <taxon>NPAAA clade</taxon>
        <taxon>Hologalegina</taxon>
        <taxon>IRL clade</taxon>
        <taxon>Trifolieae</taxon>
        <taxon>Medicago</taxon>
    </lineage>
</organism>
<evidence type="ECO:0000256" key="1">
    <source>
        <dbReference type="SAM" id="Phobius"/>
    </source>
</evidence>
<dbReference type="AlphaFoldDB" id="I3S0R0"/>
<proteinExistence type="evidence at transcript level"/>
<feature type="transmembrane region" description="Helical" evidence="1">
    <location>
        <begin position="12"/>
        <end position="28"/>
    </location>
</feature>
<accession>I3S0R0</accession>
<name>I3S0R0_MEDTR</name>
<feature type="transmembrane region" description="Helical" evidence="1">
    <location>
        <begin position="59"/>
        <end position="82"/>
    </location>
</feature>
<keyword evidence="1" id="KW-0472">Membrane</keyword>
<sequence length="83" mass="9522">MLPIFMLLDELLLLGIEFFFIAAIFFTSRLLRNSIFDFFIMLLFTFDTLYPGPLSPQNLLLLEGGSLVHVFTCLLCFFASAFL</sequence>
<reference evidence="2" key="1">
    <citation type="submission" date="2012-05" db="EMBL/GenBank/DDBJ databases">
        <authorList>
            <person name="Krishnakumar V."/>
            <person name="Cheung F."/>
            <person name="Xiao Y."/>
            <person name="Chan A."/>
            <person name="Moskal W.A."/>
            <person name="Town C.D."/>
        </authorList>
    </citation>
    <scope>NUCLEOTIDE SEQUENCE</scope>
</reference>